<dbReference type="Pfam" id="PF14206">
    <property type="entry name" value="Cys_rich_CPCC"/>
    <property type="match status" value="1"/>
</dbReference>
<dbReference type="InterPro" id="IPR025983">
    <property type="entry name" value="Cys_rich_CPCC"/>
</dbReference>
<name>A0A371ASS8_9FIRM</name>
<dbReference type="EMBL" id="QRCT01000049">
    <property type="protein sequence ID" value="RDU22592.1"/>
    <property type="molecule type" value="Genomic_DNA"/>
</dbReference>
<reference evidence="2 3" key="1">
    <citation type="submission" date="2018-07" db="EMBL/GenBank/DDBJ databases">
        <title>Anaerosacharophilus polymeroproducens gen. nov. sp. nov., an anaerobic bacterium isolated from salt field.</title>
        <authorList>
            <person name="Kim W."/>
            <person name="Yang S.-H."/>
            <person name="Oh J."/>
            <person name="Lee J.-H."/>
            <person name="Kwon K.K."/>
        </authorList>
    </citation>
    <scope>NUCLEOTIDE SEQUENCE [LARGE SCALE GENOMIC DNA]</scope>
    <source>
        <strain evidence="2 3">MCWD5</strain>
    </source>
</reference>
<dbReference type="RefSeq" id="WP_115483002.1">
    <property type="nucleotide sequence ID" value="NZ_QRCT01000049.1"/>
</dbReference>
<gene>
    <name evidence="2" type="ORF">DWV06_15050</name>
</gene>
<organism evidence="2 3">
    <name type="scientific">Anaerosacchariphilus polymeriproducens</name>
    <dbReference type="NCBI Taxonomy" id="1812858"/>
    <lineage>
        <taxon>Bacteria</taxon>
        <taxon>Bacillati</taxon>
        <taxon>Bacillota</taxon>
        <taxon>Clostridia</taxon>
        <taxon>Lachnospirales</taxon>
        <taxon>Lachnospiraceae</taxon>
        <taxon>Anaerosacchariphilus</taxon>
    </lineage>
</organism>
<dbReference type="AlphaFoldDB" id="A0A371ASS8"/>
<dbReference type="Proteomes" id="UP000255036">
    <property type="component" value="Unassembled WGS sequence"/>
</dbReference>
<evidence type="ECO:0000259" key="1">
    <source>
        <dbReference type="Pfam" id="PF14206"/>
    </source>
</evidence>
<accession>A0A371ASS8</accession>
<feature type="domain" description="Cysteine-rich CPCC" evidence="1">
    <location>
        <begin position="3"/>
        <end position="77"/>
    </location>
</feature>
<keyword evidence="2" id="KW-0808">Transferase</keyword>
<protein>
    <submittedName>
        <fullName evidence="2">Glycosyltransferase</fullName>
    </submittedName>
</protein>
<sequence>MRRCPCCGYLTIDDSEEIITDICEVCFWQYDEVAHNKPDVAIGANKISLNEAKENYKLFGACEQRFVSSVRQPLNDEL</sequence>
<keyword evidence="3" id="KW-1185">Reference proteome</keyword>
<evidence type="ECO:0000313" key="3">
    <source>
        <dbReference type="Proteomes" id="UP000255036"/>
    </source>
</evidence>
<comment type="caution">
    <text evidence="2">The sequence shown here is derived from an EMBL/GenBank/DDBJ whole genome shotgun (WGS) entry which is preliminary data.</text>
</comment>
<proteinExistence type="predicted"/>
<evidence type="ECO:0000313" key="2">
    <source>
        <dbReference type="EMBL" id="RDU22592.1"/>
    </source>
</evidence>
<dbReference type="OrthoDB" id="1456570at2"/>
<dbReference type="GO" id="GO:0016740">
    <property type="term" value="F:transferase activity"/>
    <property type="evidence" value="ECO:0007669"/>
    <property type="project" value="UniProtKB-KW"/>
</dbReference>